<protein>
    <submittedName>
        <fullName evidence="2">Uncharacterized protein</fullName>
    </submittedName>
</protein>
<keyword evidence="1" id="KW-0812">Transmembrane</keyword>
<dbReference type="AlphaFoldDB" id="A9V312"/>
<keyword evidence="3" id="KW-1185">Reference proteome</keyword>
<dbReference type="GeneID" id="5892502"/>
<evidence type="ECO:0000313" key="3">
    <source>
        <dbReference type="Proteomes" id="UP000001357"/>
    </source>
</evidence>
<evidence type="ECO:0000313" key="2">
    <source>
        <dbReference type="EMBL" id="EDQ88106.1"/>
    </source>
</evidence>
<organism evidence="2 3">
    <name type="scientific">Monosiga brevicollis</name>
    <name type="common">Choanoflagellate</name>
    <dbReference type="NCBI Taxonomy" id="81824"/>
    <lineage>
        <taxon>Eukaryota</taxon>
        <taxon>Choanoflagellata</taxon>
        <taxon>Craspedida</taxon>
        <taxon>Salpingoecidae</taxon>
        <taxon>Monosiga</taxon>
    </lineage>
</organism>
<dbReference type="KEGG" id="mbr:MONBRDRAFT_26668"/>
<reference evidence="2 3" key="1">
    <citation type="journal article" date="2008" name="Nature">
        <title>The genome of the choanoflagellate Monosiga brevicollis and the origin of metazoans.</title>
        <authorList>
            <consortium name="JGI Sequencing"/>
            <person name="King N."/>
            <person name="Westbrook M.J."/>
            <person name="Young S.L."/>
            <person name="Kuo A."/>
            <person name="Abedin M."/>
            <person name="Chapman J."/>
            <person name="Fairclough S."/>
            <person name="Hellsten U."/>
            <person name="Isogai Y."/>
            <person name="Letunic I."/>
            <person name="Marr M."/>
            <person name="Pincus D."/>
            <person name="Putnam N."/>
            <person name="Rokas A."/>
            <person name="Wright K.J."/>
            <person name="Zuzow R."/>
            <person name="Dirks W."/>
            <person name="Good M."/>
            <person name="Goodstein D."/>
            <person name="Lemons D."/>
            <person name="Li W."/>
            <person name="Lyons J.B."/>
            <person name="Morris A."/>
            <person name="Nichols S."/>
            <person name="Richter D.J."/>
            <person name="Salamov A."/>
            <person name="Bork P."/>
            <person name="Lim W.A."/>
            <person name="Manning G."/>
            <person name="Miller W.T."/>
            <person name="McGinnis W."/>
            <person name="Shapiro H."/>
            <person name="Tjian R."/>
            <person name="Grigoriev I.V."/>
            <person name="Rokhsar D."/>
        </authorList>
    </citation>
    <scope>NUCLEOTIDE SEQUENCE [LARGE SCALE GENOMIC DNA]</scope>
    <source>
        <strain evidence="3">MX1 / ATCC 50154</strain>
    </source>
</reference>
<accession>A9V312</accession>
<dbReference type="Proteomes" id="UP000001357">
    <property type="component" value="Unassembled WGS sequence"/>
</dbReference>
<gene>
    <name evidence="2" type="ORF">MONBRDRAFT_26668</name>
</gene>
<feature type="transmembrane region" description="Helical" evidence="1">
    <location>
        <begin position="187"/>
        <end position="205"/>
    </location>
</feature>
<dbReference type="InParanoid" id="A9V312"/>
<keyword evidence="1" id="KW-0472">Membrane</keyword>
<sequence>MAHRQVPQRRPSFKAALPPLRRQPRDIAALHPADNLSLDSDDGNGGAASQLHRHISTMVKVSCLGKLRLLLKDPKSMSNKAIEICVTLLSLYLIVELNNIPQECALMSPCLTIYFDAGGSMDPSFPFASCGQMRRDCEVLPWLSFSRYLVSPEDDAESALADSPDLSPYVAFCECIDGSVDEVFCSFYFSTFIFLLLGILVIYFAEVTNEEDNTETLTKENRNPRRCAHSACVLYFLVALLYYDRLVGCSGPDFVEAQRTTVFLSAGAK</sequence>
<dbReference type="EMBL" id="CH991556">
    <property type="protein sequence ID" value="EDQ88106.1"/>
    <property type="molecule type" value="Genomic_DNA"/>
</dbReference>
<proteinExistence type="predicted"/>
<dbReference type="RefSeq" id="XP_001747182.1">
    <property type="nucleotide sequence ID" value="XM_001747130.1"/>
</dbReference>
<name>A9V312_MONBE</name>
<evidence type="ECO:0000256" key="1">
    <source>
        <dbReference type="SAM" id="Phobius"/>
    </source>
</evidence>
<keyword evidence="1" id="KW-1133">Transmembrane helix</keyword>